<accession>A0A4U8Q4J1</accession>
<dbReference type="RefSeq" id="WP_138003598.1">
    <property type="nucleotide sequence ID" value="NZ_QGQD01000079.1"/>
</dbReference>
<evidence type="ECO:0000313" key="2">
    <source>
        <dbReference type="Proteomes" id="UP000306509"/>
    </source>
</evidence>
<evidence type="ECO:0000313" key="1">
    <source>
        <dbReference type="EMBL" id="TLC98902.1"/>
    </source>
</evidence>
<keyword evidence="2" id="KW-1185">Reference proteome</keyword>
<dbReference type="EMBL" id="QGQD01000079">
    <property type="protein sequence ID" value="TLC98902.1"/>
    <property type="molecule type" value="Genomic_DNA"/>
</dbReference>
<comment type="caution">
    <text evidence="1">The sequence shown here is derived from an EMBL/GenBank/DDBJ whole genome shotgun (WGS) entry which is preliminary data.</text>
</comment>
<gene>
    <name evidence="1" type="ORF">DSM106044_04232</name>
</gene>
<dbReference type="SUPFAM" id="SSF53756">
    <property type="entry name" value="UDP-Glycosyltransferase/glycogen phosphorylase"/>
    <property type="match status" value="1"/>
</dbReference>
<sequence length="427" mass="50068">MIKSKITDKVSTIVILYDHMLTGGIENYIINLILASKKKGYRIIWISPVDRKIAPEFKDILMDDYITIINCYKRHMQWFKYDDIVFNTNEVVRILSFTVFDFYRSEQIRKKYSKKCEMHSFYLIPHFTGNPYFIERYFNGKMKSIIKRIMQSKINGMIKNNNIVFFSKRHIKSLSDNYSIKINNADEKLLAPYINIDPFDYNNADERSERNNFNIITIGRFEFPHKGYIIGLVKTFAKLKQKYPFLTLNIIGYGDNEQQLLNVIKETSPKIQEDIKLIGQVSPLRLSEYFRKSHLNISVAGAVIDGAHCGVISLPARHYTYECEVYGYLPESKDSILSDIPGIPVDVFIEEVINMSKQNFIDMCKKSYDTFDTRETNNPLYILDRKNIENQKQISIVDIIFIKIIYRLLQIKNKFRSLLGKNLDPGY</sequence>
<dbReference type="Proteomes" id="UP000306509">
    <property type="component" value="Unassembled WGS sequence"/>
</dbReference>
<evidence type="ECO:0008006" key="3">
    <source>
        <dbReference type="Google" id="ProtNLM"/>
    </source>
</evidence>
<reference evidence="1 2" key="1">
    <citation type="journal article" date="2019" name="Anaerobe">
        <title>Detection of Robinsoniella peoriensis in multiple bone samples of a trauma patient.</title>
        <authorList>
            <person name="Schrottner P."/>
            <person name="Hartwich K."/>
            <person name="Bunk B."/>
            <person name="Schober I."/>
            <person name="Helbig S."/>
            <person name="Rudolph W.W."/>
            <person name="Gunzer F."/>
        </authorList>
    </citation>
    <scope>NUCLEOTIDE SEQUENCE [LARGE SCALE GENOMIC DNA]</scope>
    <source>
        <strain evidence="1 2">DSM 106044</strain>
    </source>
</reference>
<dbReference type="Gene3D" id="3.40.50.2000">
    <property type="entry name" value="Glycogen Phosphorylase B"/>
    <property type="match status" value="1"/>
</dbReference>
<dbReference type="AlphaFoldDB" id="A0A4U8Q4J1"/>
<proteinExistence type="predicted"/>
<name>A0A4U8Q4J1_9FIRM</name>
<organism evidence="1 2">
    <name type="scientific">Robinsoniella peoriensis</name>
    <dbReference type="NCBI Taxonomy" id="180332"/>
    <lineage>
        <taxon>Bacteria</taxon>
        <taxon>Bacillati</taxon>
        <taxon>Bacillota</taxon>
        <taxon>Clostridia</taxon>
        <taxon>Lachnospirales</taxon>
        <taxon>Lachnospiraceae</taxon>
        <taxon>Robinsoniella</taxon>
    </lineage>
</organism>
<protein>
    <recommendedName>
        <fullName evidence="3">Glycosyl transferase family 1 domain-containing protein</fullName>
    </recommendedName>
</protein>